<feature type="compositionally biased region" description="Low complexity" evidence="2">
    <location>
        <begin position="705"/>
        <end position="714"/>
    </location>
</feature>
<dbReference type="Pfam" id="PF04851">
    <property type="entry name" value="ResIII"/>
    <property type="match status" value="1"/>
</dbReference>
<name>A0A6C0E5T7_9ZZZZ</name>
<dbReference type="GO" id="GO:0006281">
    <property type="term" value="P:DNA repair"/>
    <property type="evidence" value="ECO:0007669"/>
    <property type="project" value="TreeGrafter"/>
</dbReference>
<reference evidence="4" key="1">
    <citation type="journal article" date="2020" name="Nature">
        <title>Giant virus diversity and host interactions through global metagenomics.</title>
        <authorList>
            <person name="Schulz F."/>
            <person name="Roux S."/>
            <person name="Paez-Espino D."/>
            <person name="Jungbluth S."/>
            <person name="Walsh D.A."/>
            <person name="Denef V.J."/>
            <person name="McMahon K.D."/>
            <person name="Konstantinidis K.T."/>
            <person name="Eloe-Fadrosh E.A."/>
            <person name="Kyrpides N.C."/>
            <person name="Woyke T."/>
        </authorList>
    </citation>
    <scope>NUCLEOTIDE SEQUENCE</scope>
    <source>
        <strain evidence="4">GVMAG-M-3300023179-132</strain>
    </source>
</reference>
<keyword evidence="1" id="KW-0378">Hydrolase</keyword>
<evidence type="ECO:0000256" key="2">
    <source>
        <dbReference type="SAM" id="MobiDB-lite"/>
    </source>
</evidence>
<sequence length="1145" mass="131322">MNDLVTLMKTKPVISVRKPVFVQTTIVEDKNSGFDRDDLFERYNNSLFPVKSILDVHEKPPEKKKTSIKLSPVRIEPTGKKRILKKKVVGPVEVGAETTIETLQTQLYPKSDNKNIIASSYYMNNREKFVNFITALFEKYKREIKSSEKSFSCDDRDEDFTLLTHQKIVTDYMNIYTPYRGLLLYHGLGSGKTCTSIAIAEGMKNNKKIVVLTPASLSTNYMEELKKCGDQLYKKVQFWQKIKDPSTYKFLSDTLNLPIDFITKQNGAWFIDATKPSNFAELTSDQKNELDLQLNEMIRSKYTFINYNGLRMSRLKELTGGFKKNLFDGKVVIVDEAHNLISRIVNKIKKEKAIPENKKGEKEKQPTSLSLKLYEYLLRAEDARVVLLSGTPIINYPNEFGILFNILRGNIKTWKFTLTIKTSNKIDKVSLLAMLKSEKSLDYLDYSPANKLLTITRNPFGFDSSYDAGSKEYQGVSMKGDSLNNKQFEDNITNILKKNGIEVVDVTIENKKALPDDFDSFRGEYIDDATGNLKNSDSLKRRILGLSSYFKSAQESLLPRYSKILGKDYHIIRIPMSDIQFKIYESARKDERKSEKNSRKKKANVSAVGELYNEQTSTYRIFSRLYCNYVMPDRPMPILSKKSDQEEEKDEDQNGGAYSDDELEEGEIRSDDELEQPVAEKPEDKLEEVELDVNDFEKDEPIVDDPPLAAAPAAEEPKPVKKIIRKKKQQSMIESIMNNAEKNEVIYDDDDENARMGEIEGDENLEKIADTTYKTRIDTALNLLEEKSADFLSPEGLETYSPKFLHMLDNINDKDHEGLHLVYSQFRTLEGIGIFSLVLKHNGFAQFKLKRSSTESWDIDLTDEDFRKPMFALYTGTESKEEKEIIRNIYNGDWGYIPTNIAAKLRKISPNNIMGDIIKVFMITSSGSEGINLRNTRYVHIMEPYWHPVRSEQVIGRARRICSHKDLPLKLQTVEVFVYLMIFSEKQLASDDAVELKRHDLSKGKDKKPVTSDQLLHEISEIKANLNIQLTDSIKETSFDCYIYGGEKCFNFGNPTSTSFSYVPDYKNQLDDNTTKINKHTEKMEGKVVMFNGTKYVAVQISDRTRKLYDYDSWQNSTKNPGIMPVLIATLEEDADGKITHTFAI</sequence>
<proteinExistence type="predicted"/>
<evidence type="ECO:0000256" key="1">
    <source>
        <dbReference type="ARBA" id="ARBA00022801"/>
    </source>
</evidence>
<dbReference type="Gene3D" id="3.40.50.300">
    <property type="entry name" value="P-loop containing nucleotide triphosphate hydrolases"/>
    <property type="match status" value="2"/>
</dbReference>
<dbReference type="SUPFAM" id="SSF52540">
    <property type="entry name" value="P-loop containing nucleoside triphosphate hydrolases"/>
    <property type="match status" value="2"/>
</dbReference>
<dbReference type="PROSITE" id="PS51192">
    <property type="entry name" value="HELICASE_ATP_BIND_1"/>
    <property type="match status" value="1"/>
</dbReference>
<feature type="compositionally biased region" description="Acidic residues" evidence="2">
    <location>
        <begin position="685"/>
        <end position="694"/>
    </location>
</feature>
<dbReference type="AlphaFoldDB" id="A0A6C0E5T7"/>
<feature type="domain" description="Helicase ATP-binding" evidence="3">
    <location>
        <begin position="173"/>
        <end position="410"/>
    </location>
</feature>
<dbReference type="GO" id="GO:0005524">
    <property type="term" value="F:ATP binding"/>
    <property type="evidence" value="ECO:0007669"/>
    <property type="project" value="InterPro"/>
</dbReference>
<dbReference type="PANTHER" id="PTHR45766">
    <property type="entry name" value="DNA ANNEALING HELICASE AND ENDONUCLEASE ZRANB3 FAMILY MEMBER"/>
    <property type="match status" value="1"/>
</dbReference>
<evidence type="ECO:0000313" key="4">
    <source>
        <dbReference type="EMBL" id="QHT24128.1"/>
    </source>
</evidence>
<dbReference type="InterPro" id="IPR014001">
    <property type="entry name" value="Helicase_ATP-bd"/>
</dbReference>
<protein>
    <recommendedName>
        <fullName evidence="3">Helicase ATP-binding domain-containing protein</fullName>
    </recommendedName>
</protein>
<feature type="compositionally biased region" description="Acidic residues" evidence="2">
    <location>
        <begin position="645"/>
        <end position="665"/>
    </location>
</feature>
<dbReference type="SMART" id="SM00487">
    <property type="entry name" value="DEXDc"/>
    <property type="match status" value="1"/>
</dbReference>
<dbReference type="GO" id="GO:0016787">
    <property type="term" value="F:hydrolase activity"/>
    <property type="evidence" value="ECO:0007669"/>
    <property type="project" value="UniProtKB-KW"/>
</dbReference>
<dbReference type="EMBL" id="MN739741">
    <property type="protein sequence ID" value="QHT24128.1"/>
    <property type="molecule type" value="Genomic_DNA"/>
</dbReference>
<dbReference type="InterPro" id="IPR027417">
    <property type="entry name" value="P-loop_NTPase"/>
</dbReference>
<organism evidence="4">
    <name type="scientific">viral metagenome</name>
    <dbReference type="NCBI Taxonomy" id="1070528"/>
    <lineage>
        <taxon>unclassified sequences</taxon>
        <taxon>metagenomes</taxon>
        <taxon>organismal metagenomes</taxon>
    </lineage>
</organism>
<feature type="region of interest" description="Disordered" evidence="2">
    <location>
        <begin position="637"/>
        <end position="722"/>
    </location>
</feature>
<dbReference type="InterPro" id="IPR006935">
    <property type="entry name" value="Helicase/UvrB_N"/>
</dbReference>
<dbReference type="PANTHER" id="PTHR45766:SF6">
    <property type="entry name" value="SWI_SNF-RELATED MATRIX-ASSOCIATED ACTIN-DEPENDENT REGULATOR OF CHROMATIN SUBFAMILY A-LIKE PROTEIN 1"/>
    <property type="match status" value="1"/>
</dbReference>
<dbReference type="GO" id="GO:0031297">
    <property type="term" value="P:replication fork processing"/>
    <property type="evidence" value="ECO:0007669"/>
    <property type="project" value="TreeGrafter"/>
</dbReference>
<evidence type="ECO:0000259" key="3">
    <source>
        <dbReference type="PROSITE" id="PS51192"/>
    </source>
</evidence>
<dbReference type="GO" id="GO:0003677">
    <property type="term" value="F:DNA binding"/>
    <property type="evidence" value="ECO:0007669"/>
    <property type="project" value="InterPro"/>
</dbReference>
<accession>A0A6C0E5T7</accession>
<dbReference type="GO" id="GO:0043596">
    <property type="term" value="C:nuclear replication fork"/>
    <property type="evidence" value="ECO:0007669"/>
    <property type="project" value="TreeGrafter"/>
</dbReference>